<accession>A0A3M7REB8</accession>
<dbReference type="AlphaFoldDB" id="A0A3M7REB8"/>
<protein>
    <submittedName>
        <fullName evidence="1">Uncharacterized protein</fullName>
    </submittedName>
</protein>
<sequence>MSIQRELSYQEKWKTNDHNALIYSLKTLIEAENSDEIFLPMGDRFFILEKPLSNNQSYNSGEPLLPIEIYTYYAVKSNIRCFSCVENKISKTQNDKFHLNSCEQLIDIYSRYEDYSIMNFTCKEQNDEICDICKGKKLLTKYKRKILIQDVFYDVWIKCADRNIPLRNILNVNGISMFKETKSKNIQAIDHFPDEEIFKVSSAFIQNHKEKLEKMNGYRIVNQTQHILSISMAIFEAYLFKKKRLIEFYVFGNFGSIYVPKTAIH</sequence>
<comment type="caution">
    <text evidence="1">The sequence shown here is derived from an EMBL/GenBank/DDBJ whole genome shotgun (WGS) entry which is preliminary data.</text>
</comment>
<name>A0A3M7REB8_BRAPC</name>
<proteinExistence type="predicted"/>
<gene>
    <name evidence="1" type="ORF">BpHYR1_049399</name>
</gene>
<organism evidence="1 2">
    <name type="scientific">Brachionus plicatilis</name>
    <name type="common">Marine rotifer</name>
    <name type="synonym">Brachionus muelleri</name>
    <dbReference type="NCBI Taxonomy" id="10195"/>
    <lineage>
        <taxon>Eukaryota</taxon>
        <taxon>Metazoa</taxon>
        <taxon>Spiralia</taxon>
        <taxon>Gnathifera</taxon>
        <taxon>Rotifera</taxon>
        <taxon>Eurotatoria</taxon>
        <taxon>Monogononta</taxon>
        <taxon>Pseudotrocha</taxon>
        <taxon>Ploima</taxon>
        <taxon>Brachionidae</taxon>
        <taxon>Brachionus</taxon>
    </lineage>
</organism>
<keyword evidence="2" id="KW-1185">Reference proteome</keyword>
<reference evidence="1 2" key="1">
    <citation type="journal article" date="2018" name="Sci. Rep.">
        <title>Genomic signatures of local adaptation to the degree of environmental predictability in rotifers.</title>
        <authorList>
            <person name="Franch-Gras L."/>
            <person name="Hahn C."/>
            <person name="Garcia-Roger E.M."/>
            <person name="Carmona M.J."/>
            <person name="Serra M."/>
            <person name="Gomez A."/>
        </authorList>
    </citation>
    <scope>NUCLEOTIDE SEQUENCE [LARGE SCALE GENOMIC DNA]</scope>
    <source>
        <strain evidence="1">HYR1</strain>
    </source>
</reference>
<evidence type="ECO:0000313" key="2">
    <source>
        <dbReference type="Proteomes" id="UP000276133"/>
    </source>
</evidence>
<evidence type="ECO:0000313" key="1">
    <source>
        <dbReference type="EMBL" id="RNA21608.1"/>
    </source>
</evidence>
<dbReference type="Proteomes" id="UP000276133">
    <property type="component" value="Unassembled WGS sequence"/>
</dbReference>
<dbReference type="EMBL" id="REGN01003636">
    <property type="protein sequence ID" value="RNA21608.1"/>
    <property type="molecule type" value="Genomic_DNA"/>
</dbReference>
<dbReference type="OrthoDB" id="10512053at2759"/>